<organism evidence="10 11">
    <name type="scientific">Empedobacter falsenii</name>
    <dbReference type="NCBI Taxonomy" id="343874"/>
    <lineage>
        <taxon>Bacteria</taxon>
        <taxon>Pseudomonadati</taxon>
        <taxon>Bacteroidota</taxon>
        <taxon>Flavobacteriia</taxon>
        <taxon>Flavobacteriales</taxon>
        <taxon>Weeksellaceae</taxon>
        <taxon>Empedobacter</taxon>
    </lineage>
</organism>
<dbReference type="AlphaFoldDB" id="A0A376FXG4"/>
<dbReference type="InterPro" id="IPR001667">
    <property type="entry name" value="DDH_dom"/>
</dbReference>
<dbReference type="Gene3D" id="3.90.1640.30">
    <property type="match status" value="1"/>
</dbReference>
<name>A0A376FXG4_9FLAO</name>
<keyword evidence="3" id="KW-0540">Nuclease</keyword>
<evidence type="ECO:0000256" key="5">
    <source>
        <dbReference type="ARBA" id="ARBA00022839"/>
    </source>
</evidence>
<dbReference type="PANTHER" id="PTHR30255">
    <property type="entry name" value="SINGLE-STRANDED-DNA-SPECIFIC EXONUCLEASE RECJ"/>
    <property type="match status" value="1"/>
</dbReference>
<dbReference type="Pfam" id="PF17768">
    <property type="entry name" value="RecJ_OB"/>
    <property type="match status" value="1"/>
</dbReference>
<dbReference type="Gene3D" id="3.10.310.30">
    <property type="match status" value="1"/>
</dbReference>
<dbReference type="Pfam" id="PF01368">
    <property type="entry name" value="DHH"/>
    <property type="match status" value="1"/>
</dbReference>
<dbReference type="PANTHER" id="PTHR30255:SF2">
    <property type="entry name" value="SINGLE-STRANDED-DNA-SPECIFIC EXONUCLEASE RECJ"/>
    <property type="match status" value="1"/>
</dbReference>
<dbReference type="NCBIfam" id="TIGR00644">
    <property type="entry name" value="recJ"/>
    <property type="match status" value="1"/>
</dbReference>
<evidence type="ECO:0000256" key="1">
    <source>
        <dbReference type="ARBA" id="ARBA00005915"/>
    </source>
</evidence>
<dbReference type="InterPro" id="IPR051673">
    <property type="entry name" value="SSDNA_exonuclease_RecJ"/>
</dbReference>
<dbReference type="STRING" id="343874.GCA_000805695_02177"/>
<dbReference type="RefSeq" id="WP_114998194.1">
    <property type="nucleotide sequence ID" value="NZ_JACAGH010000007.1"/>
</dbReference>
<evidence type="ECO:0000256" key="3">
    <source>
        <dbReference type="ARBA" id="ARBA00022722"/>
    </source>
</evidence>
<dbReference type="InterPro" id="IPR003156">
    <property type="entry name" value="DHHA1_dom"/>
</dbReference>
<comment type="similarity">
    <text evidence="1">Belongs to the RecJ family.</text>
</comment>
<feature type="domain" description="DDH" evidence="7">
    <location>
        <begin position="80"/>
        <end position="229"/>
    </location>
</feature>
<sequence length="566" mass="64171">MEKRWEIKEQPNTEVVKDLRESLNISEVLAILLAQRGITNFAQAKSYFNPSLDELHDPFLMKGMSDAVSRIKNAIDDEENILIFGDYDVDGTTAVTLFYEFLTSIYSKVFFYIPDRNNEGYGISQQSIEFAVQNNISLVIALDCGIKAHEEIKYAQSKGIDYIICDHHLPDRSVPKAYAVLDPKQKGCRYPYKDLSGCGVGFKLVQAYTEKFNLPKENLLPLLDLVAVSIAADIVPITGENRVLAYAGLKRLNSDPRLAFQQLIPTNIKNNVNISNVVFSIAPKINAAGRIKHGSEAVRFMLSTDEEDCRKYLNDINSLNNERKTLDLDMTHDALFQLDQINTKEKYSTIVYDASWNKGVIGIVASRLVDLYYKPTIVCTKNNEGEIVGSARSIQEFDIHSAIEKNKDLLTQFGGHMAAAGLAMKEENFEEFKIRFDQTVKEMSNGKHFTPSILIDKEISFNDMTRSFLESVMRMAPFGPDNMNPVFISKDLLATDFRLVGKEHARLYVHQRDTRITFPAIGFKLGKFGPKLEKGQSFDMVYTIGMNYWQGKGTWQLNIKDIRFND</sequence>
<dbReference type="GO" id="GO:0003676">
    <property type="term" value="F:nucleic acid binding"/>
    <property type="evidence" value="ECO:0007669"/>
    <property type="project" value="InterPro"/>
</dbReference>
<keyword evidence="6" id="KW-0175">Coiled coil</keyword>
<evidence type="ECO:0000313" key="11">
    <source>
        <dbReference type="Proteomes" id="UP000254737"/>
    </source>
</evidence>
<dbReference type="Proteomes" id="UP000254737">
    <property type="component" value="Unassembled WGS sequence"/>
</dbReference>
<evidence type="ECO:0000313" key="10">
    <source>
        <dbReference type="EMBL" id="STD53029.1"/>
    </source>
</evidence>
<evidence type="ECO:0000259" key="9">
    <source>
        <dbReference type="Pfam" id="PF17768"/>
    </source>
</evidence>
<accession>A0A376FXG4</accession>
<dbReference type="GO" id="GO:0006281">
    <property type="term" value="P:DNA repair"/>
    <property type="evidence" value="ECO:0007669"/>
    <property type="project" value="InterPro"/>
</dbReference>
<dbReference type="GO" id="GO:0008409">
    <property type="term" value="F:5'-3' exonuclease activity"/>
    <property type="evidence" value="ECO:0007669"/>
    <property type="project" value="InterPro"/>
</dbReference>
<dbReference type="EMBL" id="UFXS01000001">
    <property type="protein sequence ID" value="STD53029.1"/>
    <property type="molecule type" value="Genomic_DNA"/>
</dbReference>
<gene>
    <name evidence="10" type="primary">recJ</name>
    <name evidence="10" type="ORF">NCTC13456_00246</name>
</gene>
<feature type="domain" description="RecJ OB" evidence="9">
    <location>
        <begin position="455"/>
        <end position="561"/>
    </location>
</feature>
<evidence type="ECO:0000259" key="7">
    <source>
        <dbReference type="Pfam" id="PF01368"/>
    </source>
</evidence>
<dbReference type="InterPro" id="IPR004610">
    <property type="entry name" value="RecJ"/>
</dbReference>
<evidence type="ECO:0000259" key="8">
    <source>
        <dbReference type="Pfam" id="PF02272"/>
    </source>
</evidence>
<reference evidence="10 11" key="1">
    <citation type="submission" date="2018-06" db="EMBL/GenBank/DDBJ databases">
        <authorList>
            <consortium name="Pathogen Informatics"/>
            <person name="Doyle S."/>
        </authorList>
    </citation>
    <scope>NUCLEOTIDE SEQUENCE [LARGE SCALE GENOMIC DNA]</scope>
    <source>
        <strain evidence="10 11">NCTC13456</strain>
    </source>
</reference>
<dbReference type="GO" id="GO:0006310">
    <property type="term" value="P:DNA recombination"/>
    <property type="evidence" value="ECO:0007669"/>
    <property type="project" value="InterPro"/>
</dbReference>
<evidence type="ECO:0000256" key="6">
    <source>
        <dbReference type="SAM" id="Coils"/>
    </source>
</evidence>
<feature type="coiled-coil region" evidence="6">
    <location>
        <begin position="302"/>
        <end position="329"/>
    </location>
</feature>
<dbReference type="SUPFAM" id="SSF64182">
    <property type="entry name" value="DHH phosphoesterases"/>
    <property type="match status" value="1"/>
</dbReference>
<dbReference type="InterPro" id="IPR041122">
    <property type="entry name" value="RecJ_OB"/>
</dbReference>
<proteinExistence type="inferred from homology"/>
<keyword evidence="5 10" id="KW-0269">Exonuclease</keyword>
<keyword evidence="4 10" id="KW-0378">Hydrolase</keyword>
<protein>
    <recommendedName>
        <fullName evidence="2">Single-stranded-DNA-specific exonuclease RecJ</fullName>
    </recommendedName>
</protein>
<evidence type="ECO:0000256" key="2">
    <source>
        <dbReference type="ARBA" id="ARBA00019841"/>
    </source>
</evidence>
<evidence type="ECO:0000256" key="4">
    <source>
        <dbReference type="ARBA" id="ARBA00022801"/>
    </source>
</evidence>
<dbReference type="Pfam" id="PF02272">
    <property type="entry name" value="DHHA1"/>
    <property type="match status" value="1"/>
</dbReference>
<feature type="domain" description="DHHA1" evidence="8">
    <location>
        <begin position="351"/>
        <end position="442"/>
    </location>
</feature>
<dbReference type="InterPro" id="IPR038763">
    <property type="entry name" value="DHH_sf"/>
</dbReference>